<keyword evidence="2 4" id="KW-0863">Zinc-finger</keyword>
<dbReference type="eggNOG" id="ENOG502QR4C">
    <property type="taxonomic scope" value="Eukaryota"/>
</dbReference>
<evidence type="ECO:0000256" key="1">
    <source>
        <dbReference type="ARBA" id="ARBA00022723"/>
    </source>
</evidence>
<feature type="region of interest" description="Disordered" evidence="5">
    <location>
        <begin position="119"/>
        <end position="153"/>
    </location>
</feature>
<feature type="compositionally biased region" description="Acidic residues" evidence="5">
    <location>
        <begin position="129"/>
        <end position="143"/>
    </location>
</feature>
<dbReference type="InParanoid" id="K4AJM9"/>
<dbReference type="Gramene" id="KQK89590">
    <property type="protein sequence ID" value="KQK89590"/>
    <property type="gene ID" value="SETIT_039100mg"/>
</dbReference>
<evidence type="ECO:0000256" key="2">
    <source>
        <dbReference type="ARBA" id="ARBA00022771"/>
    </source>
</evidence>
<dbReference type="AlphaFoldDB" id="K4AJM9"/>
<evidence type="ECO:0000313" key="8">
    <source>
        <dbReference type="Proteomes" id="UP000004995"/>
    </source>
</evidence>
<reference evidence="8" key="1">
    <citation type="journal article" date="2012" name="Nat. Biotechnol.">
        <title>Reference genome sequence of the model plant Setaria.</title>
        <authorList>
            <person name="Bennetzen J.L."/>
            <person name="Schmutz J."/>
            <person name="Wang H."/>
            <person name="Percifield R."/>
            <person name="Hawkins J."/>
            <person name="Pontaroli A.C."/>
            <person name="Estep M."/>
            <person name="Feng L."/>
            <person name="Vaughn J.N."/>
            <person name="Grimwood J."/>
            <person name="Jenkins J."/>
            <person name="Barry K."/>
            <person name="Lindquist E."/>
            <person name="Hellsten U."/>
            <person name="Deshpande S."/>
            <person name="Wang X."/>
            <person name="Wu X."/>
            <person name="Mitros T."/>
            <person name="Triplett J."/>
            <person name="Yang X."/>
            <person name="Ye C.Y."/>
            <person name="Mauro-Herrera M."/>
            <person name="Wang L."/>
            <person name="Li P."/>
            <person name="Sharma M."/>
            <person name="Sharma R."/>
            <person name="Ronald P.C."/>
            <person name="Panaud O."/>
            <person name="Kellogg E.A."/>
            <person name="Brutnell T.P."/>
            <person name="Doust A.N."/>
            <person name="Tuskan G.A."/>
            <person name="Rokhsar D."/>
            <person name="Devos K.M."/>
        </authorList>
    </citation>
    <scope>NUCLEOTIDE SEQUENCE [LARGE SCALE GENOMIC DNA]</scope>
    <source>
        <strain evidence="8">cv. Yugu1</strain>
    </source>
</reference>
<evidence type="ECO:0000256" key="4">
    <source>
        <dbReference type="PROSITE-ProRule" id="PRU00325"/>
    </source>
</evidence>
<sequence>VQQLENGEEHINAQREGAKNKEIIEEEANESQELTEEQVDEFLHNEQLAASEGNNADIDSKYTSQIGMQFKDREDAHRFFCFYGFLAGFEVVTTHIYRTSSRKRNNEVYKVEMKCHRYGKESDQKQNEEEAEQEPMLVEDEPNEANAKEVEKRNTNVQIRTNCPVVVVMIAILSYLRGGILALPYKNKDVANYRTKINKEVKGNDMTKALEYFRQRKYENPTFFYEFSFDEEKKVKNIFWREGCSLKYYAEYGDCVSFDATYMTKRCNLPFAPFVGVTGHGRTYMFGCAFISDESTPSFAWIFETLLKSMGGKQPKTIITYQDKAMKAAIKMVFPNTVHRNCFFHIKYKCYNKNGEFEDIVNNSLTKQEFEFLWQKMIKDYGLQDNKYFNKMWEDRANFIPVWFKDNFYPFLQSTGRSEGSNARLKENVGPTYSIISFLKEFQRMVDATNIREDVEDKHSKEKRPKQLMYGYNVEKQAKRLKYKEIEKGKCFEVWPKTNQVYKPHRIRKYIVLTDLTEGRQEFSCICGKFNKDGILCAHILKVILEEEINQLLEKYIIDRWRKKDNKMNLQLREEVPKTNEMLRFNIQINSKASNNEEVMQYLSEELDRINYNLDLILSGVDNDEGQSNAANLDGIIELNNPQVKQKGRPALPKRLKPLIEEIKQKIIKQENKKIAKAKRR</sequence>
<feature type="compositionally biased region" description="Basic and acidic residues" evidence="5">
    <location>
        <begin position="7"/>
        <end position="23"/>
    </location>
</feature>
<proteinExistence type="predicted"/>
<dbReference type="SMART" id="SM00575">
    <property type="entry name" value="ZnF_PMZ"/>
    <property type="match status" value="1"/>
</dbReference>
<dbReference type="InterPro" id="IPR007527">
    <property type="entry name" value="Znf_SWIM"/>
</dbReference>
<dbReference type="Pfam" id="PF10551">
    <property type="entry name" value="MULE"/>
    <property type="match status" value="1"/>
</dbReference>
<evidence type="ECO:0000256" key="5">
    <source>
        <dbReference type="SAM" id="MobiDB-lite"/>
    </source>
</evidence>
<evidence type="ECO:0000259" key="6">
    <source>
        <dbReference type="PROSITE" id="PS50966"/>
    </source>
</evidence>
<keyword evidence="1" id="KW-0479">Metal-binding</keyword>
<keyword evidence="3" id="KW-0862">Zinc</keyword>
<keyword evidence="8" id="KW-1185">Reference proteome</keyword>
<dbReference type="PROSITE" id="PS50966">
    <property type="entry name" value="ZF_SWIM"/>
    <property type="match status" value="1"/>
</dbReference>
<dbReference type="STRING" id="4555.K4AJM9"/>
<accession>K4AJM9</accession>
<dbReference type="EnsemblPlants" id="KQK89590">
    <property type="protein sequence ID" value="KQK89590"/>
    <property type="gene ID" value="SETIT_039100mg"/>
</dbReference>
<organism evidence="7 8">
    <name type="scientific">Setaria italica</name>
    <name type="common">Foxtail millet</name>
    <name type="synonym">Panicum italicum</name>
    <dbReference type="NCBI Taxonomy" id="4555"/>
    <lineage>
        <taxon>Eukaryota</taxon>
        <taxon>Viridiplantae</taxon>
        <taxon>Streptophyta</taxon>
        <taxon>Embryophyta</taxon>
        <taxon>Tracheophyta</taxon>
        <taxon>Spermatophyta</taxon>
        <taxon>Magnoliopsida</taxon>
        <taxon>Liliopsida</taxon>
        <taxon>Poales</taxon>
        <taxon>Poaceae</taxon>
        <taxon>PACMAD clade</taxon>
        <taxon>Panicoideae</taxon>
        <taxon>Panicodae</taxon>
        <taxon>Paniceae</taxon>
        <taxon>Cenchrinae</taxon>
        <taxon>Setaria</taxon>
    </lineage>
</organism>
<dbReference type="InterPro" id="IPR006564">
    <property type="entry name" value="Znf_PMZ"/>
</dbReference>
<dbReference type="GO" id="GO:0008270">
    <property type="term" value="F:zinc ion binding"/>
    <property type="evidence" value="ECO:0007669"/>
    <property type="project" value="UniProtKB-KW"/>
</dbReference>
<dbReference type="EMBL" id="AGNK02005771">
    <property type="status" value="NOT_ANNOTATED_CDS"/>
    <property type="molecule type" value="Genomic_DNA"/>
</dbReference>
<reference evidence="7" key="2">
    <citation type="submission" date="2018-08" db="UniProtKB">
        <authorList>
            <consortium name="EnsemblPlants"/>
        </authorList>
    </citation>
    <scope>IDENTIFICATION</scope>
    <source>
        <strain evidence="7">Yugu1</strain>
    </source>
</reference>
<feature type="compositionally biased region" description="Acidic residues" evidence="5">
    <location>
        <begin position="24"/>
        <end position="37"/>
    </location>
</feature>
<feature type="region of interest" description="Disordered" evidence="5">
    <location>
        <begin position="1"/>
        <end position="37"/>
    </location>
</feature>
<dbReference type="PANTHER" id="PTHR47718:SF5">
    <property type="entry name" value="PROTEIN FAR1-RELATED SEQUENCE 8-LIKE"/>
    <property type="match status" value="1"/>
</dbReference>
<dbReference type="Proteomes" id="UP000004995">
    <property type="component" value="Unassembled WGS sequence"/>
</dbReference>
<evidence type="ECO:0000256" key="3">
    <source>
        <dbReference type="ARBA" id="ARBA00022833"/>
    </source>
</evidence>
<dbReference type="InterPro" id="IPR018289">
    <property type="entry name" value="MULE_transposase_dom"/>
</dbReference>
<evidence type="ECO:0000313" key="7">
    <source>
        <dbReference type="EnsemblPlants" id="KQK89590"/>
    </source>
</evidence>
<feature type="compositionally biased region" description="Basic and acidic residues" evidence="5">
    <location>
        <begin position="119"/>
        <end position="128"/>
    </location>
</feature>
<name>K4AJM9_SETIT</name>
<protein>
    <recommendedName>
        <fullName evidence="6">SWIM-type domain-containing protein</fullName>
    </recommendedName>
</protein>
<feature type="domain" description="SWIM-type" evidence="6">
    <location>
        <begin position="510"/>
        <end position="548"/>
    </location>
</feature>
<dbReference type="PANTHER" id="PTHR47718">
    <property type="entry name" value="OS01G0519700 PROTEIN"/>
    <property type="match status" value="1"/>
</dbReference>
<dbReference type="OMA" id="QHFFNFY"/>
<dbReference type="HOGENOM" id="CLU_008459_8_0_1"/>